<dbReference type="AlphaFoldDB" id="A0A1M5AWQ8"/>
<dbReference type="Pfam" id="PF00733">
    <property type="entry name" value="Asn_synthase"/>
    <property type="match status" value="1"/>
</dbReference>
<evidence type="ECO:0000256" key="1">
    <source>
        <dbReference type="ARBA" id="ARBA00005187"/>
    </source>
</evidence>
<dbReference type="PANTHER" id="PTHR43284:SF1">
    <property type="entry name" value="ASPARAGINE SYNTHETASE"/>
    <property type="match status" value="1"/>
</dbReference>
<dbReference type="EMBL" id="FQVL01000016">
    <property type="protein sequence ID" value="SHF34576.1"/>
    <property type="molecule type" value="Genomic_DNA"/>
</dbReference>
<evidence type="ECO:0000256" key="2">
    <source>
        <dbReference type="ARBA" id="ARBA00012737"/>
    </source>
</evidence>
<gene>
    <name evidence="6" type="ORF">SAMN05444392_11642</name>
</gene>
<dbReference type="InterPro" id="IPR014729">
    <property type="entry name" value="Rossmann-like_a/b/a_fold"/>
</dbReference>
<evidence type="ECO:0000259" key="5">
    <source>
        <dbReference type="Pfam" id="PF00733"/>
    </source>
</evidence>
<comment type="catalytic activity">
    <reaction evidence="4">
        <text>L-aspartate + L-glutamine + ATP + H2O = L-asparagine + L-glutamate + AMP + diphosphate + H(+)</text>
        <dbReference type="Rhea" id="RHEA:12228"/>
        <dbReference type="ChEBI" id="CHEBI:15377"/>
        <dbReference type="ChEBI" id="CHEBI:15378"/>
        <dbReference type="ChEBI" id="CHEBI:29985"/>
        <dbReference type="ChEBI" id="CHEBI:29991"/>
        <dbReference type="ChEBI" id="CHEBI:30616"/>
        <dbReference type="ChEBI" id="CHEBI:33019"/>
        <dbReference type="ChEBI" id="CHEBI:58048"/>
        <dbReference type="ChEBI" id="CHEBI:58359"/>
        <dbReference type="ChEBI" id="CHEBI:456215"/>
        <dbReference type="EC" id="6.3.5.4"/>
    </reaction>
</comment>
<dbReference type="RefSeq" id="WP_073157681.1">
    <property type="nucleotide sequence ID" value="NZ_FQVL01000016.1"/>
</dbReference>
<organism evidence="6 7">
    <name type="scientific">Seinonella peptonophila</name>
    <dbReference type="NCBI Taxonomy" id="112248"/>
    <lineage>
        <taxon>Bacteria</taxon>
        <taxon>Bacillati</taxon>
        <taxon>Bacillota</taxon>
        <taxon>Bacilli</taxon>
        <taxon>Bacillales</taxon>
        <taxon>Thermoactinomycetaceae</taxon>
        <taxon>Seinonella</taxon>
    </lineage>
</organism>
<dbReference type="Proteomes" id="UP000184476">
    <property type="component" value="Unassembled WGS sequence"/>
</dbReference>
<dbReference type="Gene3D" id="3.40.50.620">
    <property type="entry name" value="HUPs"/>
    <property type="match status" value="1"/>
</dbReference>
<feature type="domain" description="Asparagine synthetase" evidence="5">
    <location>
        <begin position="190"/>
        <end position="575"/>
    </location>
</feature>
<comment type="pathway">
    <text evidence="1">Amino-acid biosynthesis; L-asparagine biosynthesis; L-asparagine from L-aspartate (L-Gln route): step 1/1.</text>
</comment>
<dbReference type="GO" id="GO:0006529">
    <property type="term" value="P:asparagine biosynthetic process"/>
    <property type="evidence" value="ECO:0007669"/>
    <property type="project" value="UniProtKB-KW"/>
</dbReference>
<keyword evidence="7" id="KW-1185">Reference proteome</keyword>
<keyword evidence="3" id="KW-0061">Asparagine biosynthesis</keyword>
<evidence type="ECO:0000313" key="6">
    <source>
        <dbReference type="EMBL" id="SHF34576.1"/>
    </source>
</evidence>
<reference evidence="6 7" key="1">
    <citation type="submission" date="2016-11" db="EMBL/GenBank/DDBJ databases">
        <authorList>
            <person name="Jaros S."/>
            <person name="Januszkiewicz K."/>
            <person name="Wedrychowicz H."/>
        </authorList>
    </citation>
    <scope>NUCLEOTIDE SEQUENCE [LARGE SCALE GENOMIC DNA]</scope>
    <source>
        <strain evidence="6 7">DSM 44666</strain>
    </source>
</reference>
<dbReference type="GO" id="GO:0004066">
    <property type="term" value="F:asparagine synthase (glutamine-hydrolyzing) activity"/>
    <property type="evidence" value="ECO:0007669"/>
    <property type="project" value="UniProtKB-EC"/>
</dbReference>
<name>A0A1M5AWQ8_9BACL</name>
<dbReference type="OrthoDB" id="2455313at2"/>
<dbReference type="STRING" id="112248.SAMN05444392_11642"/>
<keyword evidence="3" id="KW-0028">Amino-acid biosynthesis</keyword>
<evidence type="ECO:0000313" key="7">
    <source>
        <dbReference type="Proteomes" id="UP000184476"/>
    </source>
</evidence>
<dbReference type="EC" id="6.3.5.4" evidence="2"/>
<dbReference type="InterPro" id="IPR051786">
    <property type="entry name" value="ASN_synthetase/amidase"/>
</dbReference>
<protein>
    <recommendedName>
        <fullName evidence="2">asparagine synthase (glutamine-hydrolyzing)</fullName>
        <ecNumber evidence="2">6.3.5.4</ecNumber>
    </recommendedName>
</protein>
<accession>A0A1M5AWQ8</accession>
<evidence type="ECO:0000256" key="3">
    <source>
        <dbReference type="ARBA" id="ARBA00022888"/>
    </source>
</evidence>
<sequence>MSIVVYSMQTNQKNNTSYCILSTSSNLKCYKTSEFEFVVFEDVNNRMGALITKWIEEGQQFHGELLQSMKGSYSLLVYDRKKMKIEVFRSLTANPIFYIEENDKLYVSNHLQSLSQFSRDLDEDYFRMYLHTELTDIELTPYKDIKRLLPGFKMVKDKNLRLKTKKNCFFKKLEVANMNIEEYIFIFSKILKEIVEDSVNNQSVIGCEVSGGLDSSSVSCLVNQLKSKDAQLYGYTYLFNLLKDGKSNREKVDIIYENTDMAPKYLNLSDYWSFKDTEYNITTYDEPSPLILNLAMYRDLHQYAKKMKGKVLFSGEGGDELLMTSSHFLRDLFFRGEIKLVFDKLMEQSNKRNQPLWKLFSIHILPALLPIKLRYRLEGKIRKRTWQNTGFDLNWYHTPTWIGDCLKKIDYTEVESERQKVRDENIEGRYLRENFERMILVNPCPWLNNNISRPFGLSRIYPFRDERMIEYLFALPPTIKLEISENKRCIKEGLQHVIPKETLISPDRSRFIEIFRKGFYIESRFVNELIQTSRAVELGWIDRNLLRDAVEKFKYGFNNEVGLISKTFGLELWLRHQGF</sequence>
<dbReference type="SUPFAM" id="SSF52402">
    <property type="entry name" value="Adenine nucleotide alpha hydrolases-like"/>
    <property type="match status" value="1"/>
</dbReference>
<dbReference type="PANTHER" id="PTHR43284">
    <property type="entry name" value="ASPARAGINE SYNTHETASE (GLUTAMINE-HYDROLYZING)"/>
    <property type="match status" value="1"/>
</dbReference>
<proteinExistence type="predicted"/>
<evidence type="ECO:0000256" key="4">
    <source>
        <dbReference type="ARBA" id="ARBA00048741"/>
    </source>
</evidence>
<dbReference type="InterPro" id="IPR001962">
    <property type="entry name" value="Asn_synthase"/>
</dbReference>